<dbReference type="HOGENOM" id="CLU_131550_1_3_11"/>
<reference evidence="2 5" key="2">
    <citation type="submission" date="2017-08" db="EMBL/GenBank/DDBJ databases">
        <title>The complete genome sequence of moderately halophilic actinomycete Actinopolyspora erythraea YIM 90600, the producer of novel erythromycin, novel actinopolysporins A-C and tubercidin.</title>
        <authorList>
            <person name="Yin M."/>
            <person name="Tang S."/>
        </authorList>
    </citation>
    <scope>NUCLEOTIDE SEQUENCE [LARGE SCALE GENOMIC DNA]</scope>
    <source>
        <strain evidence="2 5">YIM 90600</strain>
    </source>
</reference>
<evidence type="ECO:0000313" key="3">
    <source>
        <dbReference type="EMBL" id="KGI82862.1"/>
    </source>
</evidence>
<proteinExistence type="predicted"/>
<dbReference type="Proteomes" id="UP000029737">
    <property type="component" value="Unassembled WGS sequence"/>
</dbReference>
<dbReference type="KEGG" id="aey:CDG81_21785"/>
<dbReference type="Pfam" id="PF04149">
    <property type="entry name" value="DUF397"/>
    <property type="match status" value="1"/>
</dbReference>
<feature type="domain" description="DUF397" evidence="1">
    <location>
        <begin position="10"/>
        <end position="63"/>
    </location>
</feature>
<protein>
    <submittedName>
        <fullName evidence="2">DUF397 domain-containing protein</fullName>
    </submittedName>
</protein>
<accession>A0A099DAS2</accession>
<organism evidence="2 5">
    <name type="scientific">Actinopolyspora erythraea</name>
    <dbReference type="NCBI Taxonomy" id="414996"/>
    <lineage>
        <taxon>Bacteria</taxon>
        <taxon>Bacillati</taxon>
        <taxon>Actinomycetota</taxon>
        <taxon>Actinomycetes</taxon>
        <taxon>Actinopolysporales</taxon>
        <taxon>Actinopolysporaceae</taxon>
        <taxon>Actinopolyspora</taxon>
    </lineage>
</organism>
<dbReference type="AlphaFoldDB" id="A0A099DAS2"/>
<evidence type="ECO:0000313" key="2">
    <source>
        <dbReference type="EMBL" id="ASU80467.1"/>
    </source>
</evidence>
<name>A0A099DAS2_9ACTN</name>
<dbReference type="Proteomes" id="UP000215043">
    <property type="component" value="Chromosome"/>
</dbReference>
<dbReference type="EMBL" id="CP022752">
    <property type="protein sequence ID" value="ASU80467.1"/>
    <property type="molecule type" value="Genomic_DNA"/>
</dbReference>
<reference evidence="3 4" key="1">
    <citation type="journal article" date="2014" name="PLoS ONE">
        <title>Identification and Characterization of a New Erythromycin Biosynthetic Gene Cluster in Actinopolyspora erythraea YIM90600, a Novel Erythronolide-Producing Halophilic Actinomycete Isolated from Salt Field.</title>
        <authorList>
            <person name="Chen D."/>
            <person name="Feng J."/>
            <person name="Huang L."/>
            <person name="Zhang Q."/>
            <person name="Wu J."/>
            <person name="Zhu X."/>
            <person name="Duan Y."/>
            <person name="Xu Z."/>
        </authorList>
    </citation>
    <scope>NUCLEOTIDE SEQUENCE [LARGE SCALE GENOMIC DNA]</scope>
    <source>
        <strain evidence="3 4">YIM90600</strain>
    </source>
</reference>
<keyword evidence="4" id="KW-1185">Reference proteome</keyword>
<dbReference type="OrthoDB" id="4316979at2"/>
<evidence type="ECO:0000313" key="5">
    <source>
        <dbReference type="Proteomes" id="UP000215043"/>
    </source>
</evidence>
<evidence type="ECO:0000259" key="1">
    <source>
        <dbReference type="Pfam" id="PF04149"/>
    </source>
</evidence>
<sequence length="69" mass="7589">MNTQRKPGNAKWRKSSYSATQGQCVEVAPRSGAVWLRNDSFGGAGPVLMFERARFGAFLGALKDGRFDH</sequence>
<dbReference type="RefSeq" id="WP_043569936.1">
    <property type="nucleotide sequence ID" value="NZ_CP022752.1"/>
</dbReference>
<gene>
    <name evidence="2" type="ORF">CDG81_21785</name>
    <name evidence="3" type="ORF">IL38_03080</name>
</gene>
<dbReference type="InterPro" id="IPR007278">
    <property type="entry name" value="DUF397"/>
</dbReference>
<evidence type="ECO:0000313" key="4">
    <source>
        <dbReference type="Proteomes" id="UP000029737"/>
    </source>
</evidence>
<dbReference type="EMBL" id="JPMV01000009">
    <property type="protein sequence ID" value="KGI82862.1"/>
    <property type="molecule type" value="Genomic_DNA"/>
</dbReference>